<evidence type="ECO:0000256" key="8">
    <source>
        <dbReference type="ARBA" id="ARBA00023128"/>
    </source>
</evidence>
<feature type="transmembrane region" description="Helical" evidence="10">
    <location>
        <begin position="54"/>
        <end position="73"/>
    </location>
</feature>
<keyword evidence="4 10" id="KW-0812">Transmembrane</keyword>
<dbReference type="Gene3D" id="4.10.81.10">
    <property type="entry name" value="Cytochrome c oxidase, subunit 8"/>
    <property type="match status" value="1"/>
</dbReference>
<evidence type="ECO:0000256" key="10">
    <source>
        <dbReference type="SAM" id="Phobius"/>
    </source>
</evidence>
<reference evidence="11" key="2">
    <citation type="submission" date="2025-09" db="UniProtKB">
        <authorList>
            <consortium name="Ensembl"/>
        </authorList>
    </citation>
    <scope>IDENTIFICATION</scope>
</reference>
<keyword evidence="5" id="KW-0999">Mitochondrion inner membrane</keyword>
<comment type="pathway">
    <text evidence="2">Energy metabolism; oxidative phosphorylation.</text>
</comment>
<accession>A0A8C9AGU9</accession>
<name>A0A8C9AGU9_PROSS</name>
<keyword evidence="7 10" id="KW-1133">Transmembrane helix</keyword>
<evidence type="ECO:0000256" key="1">
    <source>
        <dbReference type="ARBA" id="ARBA00004434"/>
    </source>
</evidence>
<keyword evidence="9 10" id="KW-0472">Membrane</keyword>
<evidence type="ECO:0000256" key="6">
    <source>
        <dbReference type="ARBA" id="ARBA00022946"/>
    </source>
</evidence>
<proteinExistence type="inferred from homology"/>
<evidence type="ECO:0000313" key="11">
    <source>
        <dbReference type="Ensembl" id="ENSPSMP00000033595.1"/>
    </source>
</evidence>
<dbReference type="GO" id="GO:0006123">
    <property type="term" value="P:mitochondrial electron transport, cytochrome c to oxygen"/>
    <property type="evidence" value="ECO:0007669"/>
    <property type="project" value="InterPro"/>
</dbReference>
<organism evidence="11 12">
    <name type="scientific">Prolemur simus</name>
    <name type="common">Greater bamboo lemur</name>
    <name type="synonym">Hapalemur simus</name>
    <dbReference type="NCBI Taxonomy" id="1328070"/>
    <lineage>
        <taxon>Eukaryota</taxon>
        <taxon>Metazoa</taxon>
        <taxon>Chordata</taxon>
        <taxon>Craniata</taxon>
        <taxon>Vertebrata</taxon>
        <taxon>Euteleostomi</taxon>
        <taxon>Mammalia</taxon>
        <taxon>Eutheria</taxon>
        <taxon>Euarchontoglires</taxon>
        <taxon>Primates</taxon>
        <taxon>Strepsirrhini</taxon>
        <taxon>Lemuriformes</taxon>
        <taxon>Lemuridae</taxon>
        <taxon>Prolemur</taxon>
    </lineage>
</organism>
<dbReference type="InterPro" id="IPR003205">
    <property type="entry name" value="Cyt_c_oxidase_su8"/>
</dbReference>
<dbReference type="UniPathway" id="UPA00705"/>
<dbReference type="Pfam" id="PF02285">
    <property type="entry name" value="COX8"/>
    <property type="match status" value="1"/>
</dbReference>
<evidence type="ECO:0000256" key="9">
    <source>
        <dbReference type="ARBA" id="ARBA00023136"/>
    </source>
</evidence>
<keyword evidence="6" id="KW-0809">Transit peptide</keyword>
<evidence type="ECO:0000256" key="3">
    <source>
        <dbReference type="ARBA" id="ARBA00010117"/>
    </source>
</evidence>
<evidence type="ECO:0000256" key="4">
    <source>
        <dbReference type="ARBA" id="ARBA00022692"/>
    </source>
</evidence>
<dbReference type="SUPFAM" id="SSF81431">
    <property type="entry name" value="Mitochondrial cytochrome c oxidase subunit VIIIb (aka IX)"/>
    <property type="match status" value="1"/>
</dbReference>
<comment type="subcellular location">
    <subcellularLocation>
        <location evidence="1">Mitochondrion inner membrane</location>
        <topology evidence="1">Single-pass membrane protein</topology>
    </subcellularLocation>
</comment>
<evidence type="ECO:0000256" key="7">
    <source>
        <dbReference type="ARBA" id="ARBA00022989"/>
    </source>
</evidence>
<dbReference type="GO" id="GO:0005743">
    <property type="term" value="C:mitochondrial inner membrane"/>
    <property type="evidence" value="ECO:0007669"/>
    <property type="project" value="UniProtKB-SubCell"/>
</dbReference>
<evidence type="ECO:0000256" key="5">
    <source>
        <dbReference type="ARBA" id="ARBA00022792"/>
    </source>
</evidence>
<evidence type="ECO:0000256" key="2">
    <source>
        <dbReference type="ARBA" id="ARBA00004673"/>
    </source>
</evidence>
<dbReference type="Proteomes" id="UP000694414">
    <property type="component" value="Unplaced"/>
</dbReference>
<evidence type="ECO:0000313" key="12">
    <source>
        <dbReference type="Proteomes" id="UP000694414"/>
    </source>
</evidence>
<keyword evidence="8" id="KW-0496">Mitochondrion</keyword>
<protein>
    <submittedName>
        <fullName evidence="11">Uncharacterized protein</fullName>
    </submittedName>
</protein>
<comment type="similarity">
    <text evidence="3">Belongs to the cytochrome c oxidase VIII family.</text>
</comment>
<dbReference type="AlphaFoldDB" id="A0A8C9AGU9"/>
<keyword evidence="12" id="KW-1185">Reference proteome</keyword>
<dbReference type="InterPro" id="IPR036548">
    <property type="entry name" value="Cyt_c_oxidase_su8_sf"/>
</dbReference>
<dbReference type="GO" id="GO:0045277">
    <property type="term" value="C:respiratory chain complex IV"/>
    <property type="evidence" value="ECO:0007669"/>
    <property type="project" value="InterPro"/>
</dbReference>
<reference evidence="11" key="1">
    <citation type="submission" date="2025-08" db="UniProtKB">
        <authorList>
            <consortium name="Ensembl"/>
        </authorList>
    </citation>
    <scope>IDENTIFICATION</scope>
</reference>
<dbReference type="Ensembl" id="ENSPSMT00000038710.1">
    <property type="protein sequence ID" value="ENSPSMP00000033595.1"/>
    <property type="gene ID" value="ENSPSMG00000023174.1"/>
</dbReference>
<sequence>MDRIYLKCLFLFNKLFILEQLYIHRKITKIALRLPVCTTPSLMQTTEQLGTMDVTIGLTFWFLCFLLPGGWILTSINSTYHRPIQH</sequence>